<name>A0ABX1BW71_9ACTN</name>
<dbReference type="RefSeq" id="WP_168102532.1">
    <property type="nucleotide sequence ID" value="NZ_JAATEN010000010.1"/>
</dbReference>
<reference evidence="2 3" key="1">
    <citation type="submission" date="2020-03" db="EMBL/GenBank/DDBJ databases">
        <title>WGS of actinomycetes isolated from Thailand.</title>
        <authorList>
            <person name="Thawai C."/>
        </authorList>
    </citation>
    <scope>NUCLEOTIDE SEQUENCE [LARGE SCALE GENOMIC DNA]</scope>
    <source>
        <strain evidence="2 3">PLAI 1-29</strain>
    </source>
</reference>
<evidence type="ECO:0000256" key="1">
    <source>
        <dbReference type="SAM" id="MobiDB-lite"/>
    </source>
</evidence>
<evidence type="ECO:0000313" key="2">
    <source>
        <dbReference type="EMBL" id="NJQ01911.1"/>
    </source>
</evidence>
<gene>
    <name evidence="2" type="ORF">HCK00_15565</name>
</gene>
<proteinExistence type="predicted"/>
<feature type="compositionally biased region" description="Gly residues" evidence="1">
    <location>
        <begin position="219"/>
        <end position="232"/>
    </location>
</feature>
<comment type="caution">
    <text evidence="2">The sequence shown here is derived from an EMBL/GenBank/DDBJ whole genome shotgun (WGS) entry which is preliminary data.</text>
</comment>
<feature type="compositionally biased region" description="Basic and acidic residues" evidence="1">
    <location>
        <begin position="200"/>
        <end position="217"/>
    </location>
</feature>
<dbReference type="Proteomes" id="UP000695264">
    <property type="component" value="Unassembled WGS sequence"/>
</dbReference>
<evidence type="ECO:0000313" key="3">
    <source>
        <dbReference type="Proteomes" id="UP000695264"/>
    </source>
</evidence>
<dbReference type="EMBL" id="JAATEN010000010">
    <property type="protein sequence ID" value="NJQ01911.1"/>
    <property type="molecule type" value="Genomic_DNA"/>
</dbReference>
<accession>A0ABX1BW71</accession>
<evidence type="ECO:0008006" key="4">
    <source>
        <dbReference type="Google" id="ProtNLM"/>
    </source>
</evidence>
<feature type="region of interest" description="Disordered" evidence="1">
    <location>
        <begin position="188"/>
        <end position="232"/>
    </location>
</feature>
<organism evidence="2 3">
    <name type="scientific">Streptomyces zingiberis</name>
    <dbReference type="NCBI Taxonomy" id="2053010"/>
    <lineage>
        <taxon>Bacteria</taxon>
        <taxon>Bacillati</taxon>
        <taxon>Actinomycetota</taxon>
        <taxon>Actinomycetes</taxon>
        <taxon>Kitasatosporales</taxon>
        <taxon>Streptomycetaceae</taxon>
        <taxon>Streptomyces</taxon>
    </lineage>
</organism>
<keyword evidence="3" id="KW-1185">Reference proteome</keyword>
<sequence length="232" mass="24165">MSGEGDLNISRQAVELITKGLTAAIGELKEVGDGTGALQGSGFAELALAPMEAGGAELADPFEQFCDRWEWGVRALVQDANELAARLGLAAGLLHEEDAYWGTTFKVTANAVLATGNPHATEEELGQQGWLDIVTPDAPDYSADSFRQAGEDMRQTWLDTGRSVATEGAGGEGTSAIRDLIGLDDTTYRQGVDEVFGPSPEERAGRAERAGDGEHPGQRGAGGPDHPGGGDG</sequence>
<protein>
    <recommendedName>
        <fullName evidence="4">WXG100 family type VII secretion target</fullName>
    </recommendedName>
</protein>